<dbReference type="AlphaFoldDB" id="A0A494YZZ1"/>
<dbReference type="InterPro" id="IPR036390">
    <property type="entry name" value="WH_DNA-bd_sf"/>
</dbReference>
<name>A0A494YZZ1_9BACI</name>
<reference evidence="5 6" key="1">
    <citation type="journal article" date="2015" name="Antonie Van Leeuwenhoek">
        <title>Oceanobacillus bengalensis sp. nov., a bacterium isolated from seawater of the Bay of Bengal.</title>
        <authorList>
            <person name="Yongchang O."/>
            <person name="Xiang W."/>
            <person name="Wang G."/>
        </authorList>
    </citation>
    <scope>NUCLEOTIDE SEQUENCE [LARGE SCALE GENOMIC DNA]</scope>
    <source>
        <strain evidence="5 6">MCCC 1K00260</strain>
    </source>
</reference>
<dbReference type="PRINTS" id="PR00778">
    <property type="entry name" value="HTHARSR"/>
</dbReference>
<accession>A0A494YZZ1</accession>
<dbReference type="CDD" id="cd00090">
    <property type="entry name" value="HTH_ARSR"/>
    <property type="match status" value="1"/>
</dbReference>
<dbReference type="InterPro" id="IPR036388">
    <property type="entry name" value="WH-like_DNA-bd_sf"/>
</dbReference>
<keyword evidence="6" id="KW-1185">Reference proteome</keyword>
<proteinExistence type="predicted"/>
<dbReference type="Gene3D" id="1.10.10.10">
    <property type="entry name" value="Winged helix-like DNA-binding domain superfamily/Winged helix DNA-binding domain"/>
    <property type="match status" value="1"/>
</dbReference>
<evidence type="ECO:0000256" key="2">
    <source>
        <dbReference type="ARBA" id="ARBA00023125"/>
    </source>
</evidence>
<organism evidence="5 6">
    <name type="scientific">Oceanobacillus bengalensis</name>
    <dbReference type="NCBI Taxonomy" id="1435466"/>
    <lineage>
        <taxon>Bacteria</taxon>
        <taxon>Bacillati</taxon>
        <taxon>Bacillota</taxon>
        <taxon>Bacilli</taxon>
        <taxon>Bacillales</taxon>
        <taxon>Bacillaceae</taxon>
        <taxon>Oceanobacillus</taxon>
    </lineage>
</organism>
<dbReference type="SMART" id="SM00418">
    <property type="entry name" value="HTH_ARSR"/>
    <property type="match status" value="1"/>
</dbReference>
<keyword evidence="3" id="KW-0804">Transcription</keyword>
<dbReference type="PANTHER" id="PTHR33154:SF18">
    <property type="entry name" value="ARSENICAL RESISTANCE OPERON REPRESSOR"/>
    <property type="match status" value="1"/>
</dbReference>
<dbReference type="GO" id="GO:0003700">
    <property type="term" value="F:DNA-binding transcription factor activity"/>
    <property type="evidence" value="ECO:0007669"/>
    <property type="project" value="InterPro"/>
</dbReference>
<keyword evidence="1" id="KW-0805">Transcription regulation</keyword>
<comment type="caution">
    <text evidence="5">The sequence shown here is derived from an EMBL/GenBank/DDBJ whole genome shotgun (WGS) entry which is preliminary data.</text>
</comment>
<evidence type="ECO:0000256" key="1">
    <source>
        <dbReference type="ARBA" id="ARBA00023015"/>
    </source>
</evidence>
<evidence type="ECO:0000313" key="6">
    <source>
        <dbReference type="Proteomes" id="UP000281813"/>
    </source>
</evidence>
<dbReference type="Pfam" id="PF01022">
    <property type="entry name" value="HTH_5"/>
    <property type="match status" value="1"/>
</dbReference>
<dbReference type="OrthoDB" id="2646147at2"/>
<keyword evidence="2" id="KW-0238">DNA-binding</keyword>
<dbReference type="PANTHER" id="PTHR33154">
    <property type="entry name" value="TRANSCRIPTIONAL REGULATOR, ARSR FAMILY"/>
    <property type="match status" value="1"/>
</dbReference>
<sequence>MDVFSTTSRERETYSIEVKYSTLWESALGIAAITNNPLLDSLEKPLSYFQGMKDSISPELRKQLDDVEKNNTWKALLQLLHQKDFSSLDEFTSYIQELSTNELKFICLPYLGDSHQRLRERAANKDKEAVKQLTKLTQDNPFFPKYIAYISNADTNSLKNHLIHVMTGWYKEIILPESEQLLNILQTDAEVKIHMKKKMKPEELVEWATSGIAYTPEPSVHNVLLIPHYIYRPWNIVADLEGTRVYYYPVSNDSISPNDKYLPSNFLILKYKALGDETRLRIVKLLFENSRTLQEITENLDMGKSTIHHHLKILRSAQLVEIKDSKYVLKKKAIKSAAKELDTYLHQV</sequence>
<dbReference type="Proteomes" id="UP000281813">
    <property type="component" value="Unassembled WGS sequence"/>
</dbReference>
<dbReference type="InterPro" id="IPR051081">
    <property type="entry name" value="HTH_MetalResp_TranReg"/>
</dbReference>
<gene>
    <name evidence="5" type="ORF">D8M05_09950</name>
</gene>
<protein>
    <submittedName>
        <fullName evidence="5">ArsR family transcriptional regulator</fullName>
    </submittedName>
</protein>
<dbReference type="InterPro" id="IPR001845">
    <property type="entry name" value="HTH_ArsR_DNA-bd_dom"/>
</dbReference>
<dbReference type="RefSeq" id="WP_121131345.1">
    <property type="nucleotide sequence ID" value="NZ_JBHUFK010000043.1"/>
</dbReference>
<dbReference type="SUPFAM" id="SSF46785">
    <property type="entry name" value="Winged helix' DNA-binding domain"/>
    <property type="match status" value="1"/>
</dbReference>
<evidence type="ECO:0000259" key="4">
    <source>
        <dbReference type="PROSITE" id="PS50987"/>
    </source>
</evidence>
<evidence type="ECO:0000313" key="5">
    <source>
        <dbReference type="EMBL" id="RKQ15583.1"/>
    </source>
</evidence>
<dbReference type="InterPro" id="IPR011991">
    <property type="entry name" value="ArsR-like_HTH"/>
</dbReference>
<dbReference type="EMBL" id="RBZO01000013">
    <property type="protein sequence ID" value="RKQ15583.1"/>
    <property type="molecule type" value="Genomic_DNA"/>
</dbReference>
<dbReference type="PROSITE" id="PS50987">
    <property type="entry name" value="HTH_ARSR_2"/>
    <property type="match status" value="1"/>
</dbReference>
<feature type="domain" description="HTH arsR-type" evidence="4">
    <location>
        <begin position="259"/>
        <end position="348"/>
    </location>
</feature>
<evidence type="ECO:0000256" key="3">
    <source>
        <dbReference type="ARBA" id="ARBA00023163"/>
    </source>
</evidence>
<dbReference type="GO" id="GO:0003677">
    <property type="term" value="F:DNA binding"/>
    <property type="evidence" value="ECO:0007669"/>
    <property type="project" value="UniProtKB-KW"/>
</dbReference>